<evidence type="ECO:0000313" key="6">
    <source>
        <dbReference type="Proteomes" id="UP000659654"/>
    </source>
</evidence>
<feature type="region of interest" description="Disordered" evidence="1">
    <location>
        <begin position="29"/>
        <end position="48"/>
    </location>
</feature>
<evidence type="ECO:0000313" key="5">
    <source>
        <dbReference type="Proteomes" id="UP000095284"/>
    </source>
</evidence>
<dbReference type="AlphaFoldDB" id="A0A1I7S485"/>
<sequence length="365" mass="40995">MMPRSRRGFQAASAANPERVRTHLLFSSQAEHHTAKRKRRPHNKFQSVHKKDEMIQANPDDLDPTAWTGNQRVLHFGPMANRDPFFYYYPKGWDILYPAQFGFFPYRTSKFRGNSVTVCVWAFGTFLLLGGALMSYLGYFVIHDTPFWMWKKKSNASIPPVQVAGPVMLVIGGLLVLIGLICSICTSDFLSEKIRHYHHRGQPASVTVYTTHIEQPKAVYEKNPYQPLPPPAFPILENKYAHSSGWNPYAELKLFPPVMPGYSTLSLHGEHQNRGNSPSVFVASPYNTLRAMSANRYAGSEPLQTPNASGNQLENASTASGAGSLSSNRQSISSTAQRRAKSVGQMPKSRESSVSRRFREYSHNN</sequence>
<reference evidence="4" key="2">
    <citation type="submission" date="2020-08" db="EMBL/GenBank/DDBJ databases">
        <authorList>
            <person name="Kikuchi T."/>
        </authorList>
    </citation>
    <scope>NUCLEOTIDE SEQUENCE</scope>
    <source>
        <strain evidence="3">Ka4C1</strain>
    </source>
</reference>
<keyword evidence="2" id="KW-1133">Transmembrane helix</keyword>
<organism evidence="5 7">
    <name type="scientific">Bursaphelenchus xylophilus</name>
    <name type="common">Pinewood nematode worm</name>
    <name type="synonym">Aphelenchoides xylophilus</name>
    <dbReference type="NCBI Taxonomy" id="6326"/>
    <lineage>
        <taxon>Eukaryota</taxon>
        <taxon>Metazoa</taxon>
        <taxon>Ecdysozoa</taxon>
        <taxon>Nematoda</taxon>
        <taxon>Chromadorea</taxon>
        <taxon>Rhabditida</taxon>
        <taxon>Tylenchina</taxon>
        <taxon>Tylenchomorpha</taxon>
        <taxon>Aphelenchoidea</taxon>
        <taxon>Aphelenchoididae</taxon>
        <taxon>Bursaphelenchus</taxon>
    </lineage>
</organism>
<proteinExistence type="predicted"/>
<dbReference type="OrthoDB" id="5828479at2759"/>
<evidence type="ECO:0000313" key="3">
    <source>
        <dbReference type="EMBL" id="CAD5227073.1"/>
    </source>
</evidence>
<dbReference type="Proteomes" id="UP000582659">
    <property type="component" value="Unassembled WGS sequence"/>
</dbReference>
<dbReference type="EMBL" id="CAJFCV020000004">
    <property type="protein sequence ID" value="CAG9116831.1"/>
    <property type="molecule type" value="Genomic_DNA"/>
</dbReference>
<feature type="compositionally biased region" description="Polar residues" evidence="1">
    <location>
        <begin position="328"/>
        <end position="337"/>
    </location>
</feature>
<feature type="region of interest" description="Disordered" evidence="1">
    <location>
        <begin position="299"/>
        <end position="365"/>
    </location>
</feature>
<protein>
    <submittedName>
        <fullName evidence="3">(pine wood nematode) hypothetical protein</fullName>
    </submittedName>
</protein>
<dbReference type="EMBL" id="CAJFDI010000004">
    <property type="protein sequence ID" value="CAD5227073.1"/>
    <property type="molecule type" value="Genomic_DNA"/>
</dbReference>
<dbReference type="eggNOG" id="ENOG502RY7J">
    <property type="taxonomic scope" value="Eukaryota"/>
</dbReference>
<keyword evidence="6" id="KW-1185">Reference proteome</keyword>
<feature type="transmembrane region" description="Helical" evidence="2">
    <location>
        <begin position="162"/>
        <end position="190"/>
    </location>
</feature>
<keyword evidence="2" id="KW-0812">Transmembrane</keyword>
<dbReference type="WBParaSite" id="BXY_0781700.1">
    <property type="protein sequence ID" value="BXY_0781700.1"/>
    <property type="gene ID" value="BXY_0781700"/>
</dbReference>
<evidence type="ECO:0000313" key="4">
    <source>
        <dbReference type="EMBL" id="CAG9116831.1"/>
    </source>
</evidence>
<evidence type="ECO:0000313" key="7">
    <source>
        <dbReference type="WBParaSite" id="BXY_0781700.1"/>
    </source>
</evidence>
<dbReference type="Proteomes" id="UP000659654">
    <property type="component" value="Unassembled WGS sequence"/>
</dbReference>
<feature type="compositionally biased region" description="Low complexity" evidence="1">
    <location>
        <begin position="316"/>
        <end position="327"/>
    </location>
</feature>
<feature type="compositionally biased region" description="Basic residues" evidence="1">
    <location>
        <begin position="34"/>
        <end position="43"/>
    </location>
</feature>
<name>A0A1I7S485_BURXY</name>
<evidence type="ECO:0000256" key="1">
    <source>
        <dbReference type="SAM" id="MobiDB-lite"/>
    </source>
</evidence>
<evidence type="ECO:0000256" key="2">
    <source>
        <dbReference type="SAM" id="Phobius"/>
    </source>
</evidence>
<reference evidence="7" key="1">
    <citation type="submission" date="2016-11" db="UniProtKB">
        <authorList>
            <consortium name="WormBaseParasite"/>
        </authorList>
    </citation>
    <scope>IDENTIFICATION</scope>
</reference>
<gene>
    <name evidence="3" type="ORF">BXYJ_LOCUS9618</name>
</gene>
<dbReference type="Proteomes" id="UP000095284">
    <property type="component" value="Unplaced"/>
</dbReference>
<feature type="compositionally biased region" description="Basic and acidic residues" evidence="1">
    <location>
        <begin position="348"/>
        <end position="365"/>
    </location>
</feature>
<keyword evidence="2" id="KW-0472">Membrane</keyword>
<feature type="transmembrane region" description="Helical" evidence="2">
    <location>
        <begin position="116"/>
        <end position="142"/>
    </location>
</feature>
<accession>A0A1I7S485</accession>
<feature type="compositionally biased region" description="Polar residues" evidence="1">
    <location>
        <begin position="302"/>
        <end position="315"/>
    </location>
</feature>